<evidence type="ECO:0000313" key="1">
    <source>
        <dbReference type="EMBL" id="SBW05807.1"/>
    </source>
</evidence>
<organism evidence="1">
    <name type="scientific">uncultured Dysgonomonas sp</name>
    <dbReference type="NCBI Taxonomy" id="206096"/>
    <lineage>
        <taxon>Bacteria</taxon>
        <taxon>Pseudomonadati</taxon>
        <taxon>Bacteroidota</taxon>
        <taxon>Bacteroidia</taxon>
        <taxon>Bacteroidales</taxon>
        <taxon>Dysgonomonadaceae</taxon>
        <taxon>Dysgonomonas</taxon>
        <taxon>environmental samples</taxon>
    </lineage>
</organism>
<name>A0A212K2B4_9BACT</name>
<sequence length="46" mass="5749">MLLNIKSWKRDFFIYQKSIIEVIEPDYNPIFIIDYYNKIKNKNKNH</sequence>
<gene>
    <name evidence="1" type="ORF">KL86DYS1_31206</name>
</gene>
<protein>
    <submittedName>
        <fullName evidence="1">Uncharacterized protein</fullName>
    </submittedName>
</protein>
<dbReference type="AlphaFoldDB" id="A0A212K2B4"/>
<dbReference type="EMBL" id="FLUM01000003">
    <property type="protein sequence ID" value="SBW05807.1"/>
    <property type="molecule type" value="Genomic_DNA"/>
</dbReference>
<accession>A0A212K2B4</accession>
<proteinExistence type="predicted"/>
<reference evidence="1" key="1">
    <citation type="submission" date="2016-04" db="EMBL/GenBank/DDBJ databases">
        <authorList>
            <person name="Evans L.H."/>
            <person name="Alamgir A."/>
            <person name="Owens N."/>
            <person name="Weber N.D."/>
            <person name="Virtaneva K."/>
            <person name="Barbian K."/>
            <person name="Babar A."/>
            <person name="Rosenke K."/>
        </authorList>
    </citation>
    <scope>NUCLEOTIDE SEQUENCE</scope>
    <source>
        <strain evidence="1">86-1</strain>
    </source>
</reference>